<reference evidence="3" key="2">
    <citation type="submission" date="2025-09" db="UniProtKB">
        <authorList>
            <consortium name="Ensembl"/>
        </authorList>
    </citation>
    <scope>IDENTIFICATION</scope>
</reference>
<organism evidence="3 4">
    <name type="scientific">Pavo cristatus</name>
    <name type="common">Indian peafowl</name>
    <name type="synonym">Blue peafowl</name>
    <dbReference type="NCBI Taxonomy" id="9049"/>
    <lineage>
        <taxon>Eukaryota</taxon>
        <taxon>Metazoa</taxon>
        <taxon>Chordata</taxon>
        <taxon>Craniata</taxon>
        <taxon>Vertebrata</taxon>
        <taxon>Euteleostomi</taxon>
        <taxon>Archelosauria</taxon>
        <taxon>Archosauria</taxon>
        <taxon>Dinosauria</taxon>
        <taxon>Saurischia</taxon>
        <taxon>Theropoda</taxon>
        <taxon>Coelurosauria</taxon>
        <taxon>Aves</taxon>
        <taxon>Neognathae</taxon>
        <taxon>Galloanserae</taxon>
        <taxon>Galliformes</taxon>
        <taxon>Phasianidae</taxon>
        <taxon>Phasianinae</taxon>
        <taxon>Pavo</taxon>
    </lineage>
</organism>
<dbReference type="Proteomes" id="UP000694428">
    <property type="component" value="Unplaced"/>
</dbReference>
<dbReference type="GO" id="GO:0006897">
    <property type="term" value="P:endocytosis"/>
    <property type="evidence" value="ECO:0007669"/>
    <property type="project" value="TreeGrafter"/>
</dbReference>
<dbReference type="GO" id="GO:0005543">
    <property type="term" value="F:phospholipid binding"/>
    <property type="evidence" value="ECO:0007669"/>
    <property type="project" value="TreeGrafter"/>
</dbReference>
<accession>A0A8C9F8I6</accession>
<dbReference type="AlphaFoldDB" id="A0A8C9F8I6"/>
<dbReference type="SUPFAM" id="SSF48464">
    <property type="entry name" value="ENTH/VHS domain"/>
    <property type="match status" value="1"/>
</dbReference>
<protein>
    <submittedName>
        <fullName evidence="3">Clathrin interactor 1</fullName>
    </submittedName>
</protein>
<sequence>MNYSEIESKVREATNDDPWGPSGQLMGEISLLLLAYLIRNGSERVVTSAREHIYDLRSLENYHFLELSFALKTCKLYVCRGEKLENNLKETTGLQLLLPLVLFVLMPYAGERYDPEPKSKWDEDWDKKSTFPFSDKLGELSDKIGSTIDDTISKFRRKDREESPERCSDSDEEKSRRSKSPKAEFKNEEETVTTKHIHITQATEIITSRHKRSANPSKTIDLGAAAHYTGDKASPEQNAASHAGQPTAKASVPPGSKSSNDLVDLLFDGASQPVATDVSTDPFGGFADFSSAAASASFPSSQGTTTSGNGDFGDWSAFNQASPCPSASSGELFSSAAQQPTIELFSVSQPASGQPPAASNSTDLFDLMGPSQTTMTSSQSMNFSMMSSNAVGIGLPMSRSQPLQSVNAMMPKPNSLYNASTEVVQKSASKTLPSTWSDPSVNISLDNLVPGMQPSKPQQPSLNTMMQQQNMQQPMNVMTQNFAAVNLNPQPNMMPVRPQTSPLMGGSIPVGMGMPSVMPGTMGMTSMGPMPMLNQGTMGMNMNMGVPATGMGLTGTIGMGITNISMTSMTPGTVQPKQDAFANFANFSK</sequence>
<evidence type="ECO:0000256" key="1">
    <source>
        <dbReference type="SAM" id="MobiDB-lite"/>
    </source>
</evidence>
<dbReference type="Gene3D" id="1.25.40.90">
    <property type="match status" value="2"/>
</dbReference>
<evidence type="ECO:0000313" key="3">
    <source>
        <dbReference type="Ensembl" id="ENSPSTP00000011822.1"/>
    </source>
</evidence>
<dbReference type="Ensembl" id="ENSPSTT00000012400.1">
    <property type="protein sequence ID" value="ENSPSTP00000011822.1"/>
    <property type="gene ID" value="ENSPSTG00000008314.1"/>
</dbReference>
<reference evidence="3" key="1">
    <citation type="submission" date="2025-08" db="UniProtKB">
        <authorList>
            <consortium name="Ensembl"/>
        </authorList>
    </citation>
    <scope>IDENTIFICATION</scope>
</reference>
<dbReference type="InterPro" id="IPR013809">
    <property type="entry name" value="ENTH"/>
</dbReference>
<feature type="compositionally biased region" description="Basic and acidic residues" evidence="1">
    <location>
        <begin position="158"/>
        <end position="193"/>
    </location>
</feature>
<dbReference type="GO" id="GO:0005768">
    <property type="term" value="C:endosome"/>
    <property type="evidence" value="ECO:0007669"/>
    <property type="project" value="TreeGrafter"/>
</dbReference>
<name>A0A8C9F8I6_PAVCR</name>
<feature type="region of interest" description="Disordered" evidence="1">
    <location>
        <begin position="155"/>
        <end position="197"/>
    </location>
</feature>
<evidence type="ECO:0000259" key="2">
    <source>
        <dbReference type="SMART" id="SM00273"/>
    </source>
</evidence>
<feature type="domain" description="ENTH" evidence="2">
    <location>
        <begin position="4"/>
        <end position="91"/>
    </location>
</feature>
<dbReference type="GO" id="GO:0030276">
    <property type="term" value="F:clathrin binding"/>
    <property type="evidence" value="ECO:0007669"/>
    <property type="project" value="TreeGrafter"/>
</dbReference>
<proteinExistence type="predicted"/>
<dbReference type="Pfam" id="PF01417">
    <property type="entry name" value="ENTH"/>
    <property type="match status" value="1"/>
</dbReference>
<evidence type="ECO:0000313" key="4">
    <source>
        <dbReference type="Proteomes" id="UP000694428"/>
    </source>
</evidence>
<dbReference type="SMART" id="SM00273">
    <property type="entry name" value="ENTH"/>
    <property type="match status" value="1"/>
</dbReference>
<keyword evidence="4" id="KW-1185">Reference proteome</keyword>
<dbReference type="PANTHER" id="PTHR12276:SF45">
    <property type="entry name" value="CLATHRIN INTERACTOR 1"/>
    <property type="match status" value="1"/>
</dbReference>
<dbReference type="PANTHER" id="PTHR12276">
    <property type="entry name" value="EPSIN/ENT-RELATED"/>
    <property type="match status" value="1"/>
</dbReference>
<feature type="region of interest" description="Disordered" evidence="1">
    <location>
        <begin position="232"/>
        <end position="257"/>
    </location>
</feature>
<dbReference type="GO" id="GO:0005886">
    <property type="term" value="C:plasma membrane"/>
    <property type="evidence" value="ECO:0007669"/>
    <property type="project" value="TreeGrafter"/>
</dbReference>
<dbReference type="InterPro" id="IPR008942">
    <property type="entry name" value="ENTH_VHS"/>
</dbReference>
<dbReference type="GO" id="GO:0030125">
    <property type="term" value="C:clathrin vesicle coat"/>
    <property type="evidence" value="ECO:0007669"/>
    <property type="project" value="TreeGrafter"/>
</dbReference>
<feature type="region of interest" description="Disordered" evidence="1">
    <location>
        <begin position="297"/>
        <end position="317"/>
    </location>
</feature>